<dbReference type="PANTHER" id="PTHR11783">
    <property type="entry name" value="SULFOTRANSFERASE SULT"/>
    <property type="match status" value="1"/>
</dbReference>
<proteinExistence type="inferred from homology"/>
<reference evidence="5" key="1">
    <citation type="submission" date="2019-02" db="EMBL/GenBank/DDBJ databases">
        <authorList>
            <person name="Gruber-Vodicka R. H."/>
            <person name="Seah K. B. B."/>
        </authorList>
    </citation>
    <scope>NUCLEOTIDE SEQUENCE</scope>
    <source>
        <strain evidence="4">BECK_BZ163</strain>
        <strain evidence="6">BECK_BZ164</strain>
        <strain evidence="5">BECK_BZ165</strain>
    </source>
</reference>
<dbReference type="AlphaFoldDB" id="A0A450S615"/>
<dbReference type="InterPro" id="IPR000863">
    <property type="entry name" value="Sulfotransferase_dom"/>
</dbReference>
<comment type="similarity">
    <text evidence="1">Belongs to the sulfotransferase 1 family.</text>
</comment>
<sequence>MAKIAFPTILHLYKNHHMDSSRWDTFTPRKGDVIVATYPKSGSTWMQWIVLKLLSPQHSQRYLQADGFWFENRLIPQSYVANMLARKKHPPLIKTHLPLDALPYFPEMRYIAVFRDGRDVAMSLWNHYKNYTDQMYESLNKQNESAFPRCPETFQEFWNNWITRGWFDWEQDGYPFGSYLHFVESWWKFHHLPNILIVHFADLLDDLEREIQRVADHIDVSLSLARRAEITNQVTFDAMKKDAEKHTPIPGWAFKEGAASFFYKGTNGRWKHMLTEQEIAQYEAVLSRVLPPDCTTWLKRT</sequence>
<gene>
    <name evidence="4" type="ORF">BECKFM1743A_GA0114220_100429</name>
    <name evidence="6" type="ORF">BECKFM1743B_GA0114221_100448</name>
    <name evidence="5" type="ORF">BECKFM1743C_GA0114222_100449</name>
</gene>
<protein>
    <submittedName>
        <fullName evidence="5">Aryl sulfotransferase</fullName>
    </submittedName>
</protein>
<dbReference type="EMBL" id="CAADFA010000044">
    <property type="protein sequence ID" value="VFJ47340.1"/>
    <property type="molecule type" value="Genomic_DNA"/>
</dbReference>
<name>A0A450S615_9GAMM</name>
<organism evidence="5">
    <name type="scientific">Candidatus Kentrum sp. FM</name>
    <dbReference type="NCBI Taxonomy" id="2126340"/>
    <lineage>
        <taxon>Bacteria</taxon>
        <taxon>Pseudomonadati</taxon>
        <taxon>Pseudomonadota</taxon>
        <taxon>Gammaproteobacteria</taxon>
        <taxon>Candidatus Kentrum</taxon>
    </lineage>
</organism>
<evidence type="ECO:0000256" key="1">
    <source>
        <dbReference type="ARBA" id="ARBA00005771"/>
    </source>
</evidence>
<dbReference type="InterPro" id="IPR027417">
    <property type="entry name" value="P-loop_NTPase"/>
</dbReference>
<evidence type="ECO:0000313" key="5">
    <source>
        <dbReference type="EMBL" id="VFJ47340.1"/>
    </source>
</evidence>
<evidence type="ECO:0000256" key="2">
    <source>
        <dbReference type="ARBA" id="ARBA00022679"/>
    </source>
</evidence>
<keyword evidence="2 5" id="KW-0808">Transferase</keyword>
<dbReference type="Pfam" id="PF00685">
    <property type="entry name" value="Sulfotransfer_1"/>
    <property type="match status" value="1"/>
</dbReference>
<evidence type="ECO:0000259" key="3">
    <source>
        <dbReference type="Pfam" id="PF00685"/>
    </source>
</evidence>
<feature type="domain" description="Sulfotransferase" evidence="3">
    <location>
        <begin position="31"/>
        <end position="286"/>
    </location>
</feature>
<dbReference type="EMBL" id="CAADFL010000044">
    <property type="protein sequence ID" value="VFK07558.1"/>
    <property type="molecule type" value="Genomic_DNA"/>
</dbReference>
<evidence type="ECO:0000313" key="4">
    <source>
        <dbReference type="EMBL" id="VFJ47011.1"/>
    </source>
</evidence>
<dbReference type="Gene3D" id="3.40.50.300">
    <property type="entry name" value="P-loop containing nucleotide triphosphate hydrolases"/>
    <property type="match status" value="1"/>
</dbReference>
<dbReference type="SUPFAM" id="SSF52540">
    <property type="entry name" value="P-loop containing nucleoside triphosphate hydrolases"/>
    <property type="match status" value="1"/>
</dbReference>
<dbReference type="EMBL" id="CAADEZ010000042">
    <property type="protein sequence ID" value="VFJ47011.1"/>
    <property type="molecule type" value="Genomic_DNA"/>
</dbReference>
<accession>A0A450S615</accession>
<dbReference type="GO" id="GO:0008146">
    <property type="term" value="F:sulfotransferase activity"/>
    <property type="evidence" value="ECO:0007669"/>
    <property type="project" value="InterPro"/>
</dbReference>
<evidence type="ECO:0000313" key="6">
    <source>
        <dbReference type="EMBL" id="VFK07558.1"/>
    </source>
</evidence>